<dbReference type="Pfam" id="PF16976">
    <property type="entry name" value="RcpC"/>
    <property type="match status" value="1"/>
</dbReference>
<dbReference type="Proteomes" id="UP001202922">
    <property type="component" value="Unassembled WGS sequence"/>
</dbReference>
<comment type="caution">
    <text evidence="3">The sequence shown here is derived from an EMBL/GenBank/DDBJ whole genome shotgun (WGS) entry which is preliminary data.</text>
</comment>
<gene>
    <name evidence="3" type="ORF">L0M17_05020</name>
</gene>
<dbReference type="InterPro" id="IPR013974">
    <property type="entry name" value="SAF"/>
</dbReference>
<accession>A0ABS9TY41</accession>
<feature type="domain" description="SAF" evidence="2">
    <location>
        <begin position="32"/>
        <end position="96"/>
    </location>
</feature>
<feature type="compositionally biased region" description="Low complexity" evidence="1">
    <location>
        <begin position="182"/>
        <end position="194"/>
    </location>
</feature>
<sequence>MAALIVAIIGTVLLITYVNAADSRALAGVQTEDVYVVQKLIPAGTPAANLGDYVSKKPVPKNAVPVDPVTDLTSVQGKVASVALQPGEQLLTTRFIDPTSLTPPGRVAVPAGMQEVTLKLSADRVVGGDIAAGDTVGIVISFAKEDALPAQTQMTFNKVLVTAVQLPSGTLAQGSSGSPTPQASQGGSVAGGNANSNASTGDYLVTFARPASDIERLVYADLYGQVYLTKDPASAADSNSAPIDRTKVLR</sequence>
<proteinExistence type="predicted"/>
<dbReference type="EMBL" id="JAKZBV010000001">
    <property type="protein sequence ID" value="MCH6469356.1"/>
    <property type="molecule type" value="Genomic_DNA"/>
</dbReference>
<reference evidence="3 4" key="1">
    <citation type="submission" date="2022-03" db="EMBL/GenBank/DDBJ databases">
        <title>Sinomonas sp. isolated from a soil.</title>
        <authorList>
            <person name="Han J."/>
            <person name="Kim D.-U."/>
        </authorList>
    </citation>
    <scope>NUCLEOTIDE SEQUENCE [LARGE SCALE GENOMIC DNA]</scope>
    <source>
        <strain evidence="3 4">5-5</strain>
    </source>
</reference>
<dbReference type="RefSeq" id="WP_241052252.1">
    <property type="nucleotide sequence ID" value="NZ_JAKZBV010000001.1"/>
</dbReference>
<evidence type="ECO:0000313" key="4">
    <source>
        <dbReference type="Proteomes" id="UP001202922"/>
    </source>
</evidence>
<evidence type="ECO:0000313" key="3">
    <source>
        <dbReference type="EMBL" id="MCH6469356.1"/>
    </source>
</evidence>
<evidence type="ECO:0000256" key="1">
    <source>
        <dbReference type="SAM" id="MobiDB-lite"/>
    </source>
</evidence>
<organism evidence="3 4">
    <name type="scientific">Sinomonas terrae</name>
    <dbReference type="NCBI Taxonomy" id="2908838"/>
    <lineage>
        <taxon>Bacteria</taxon>
        <taxon>Bacillati</taxon>
        <taxon>Actinomycetota</taxon>
        <taxon>Actinomycetes</taxon>
        <taxon>Micrococcales</taxon>
        <taxon>Micrococcaceae</taxon>
        <taxon>Sinomonas</taxon>
    </lineage>
</organism>
<keyword evidence="4" id="KW-1185">Reference proteome</keyword>
<name>A0ABS9TY41_9MICC</name>
<feature type="compositionally biased region" description="Polar residues" evidence="1">
    <location>
        <begin position="171"/>
        <end position="181"/>
    </location>
</feature>
<evidence type="ECO:0000259" key="2">
    <source>
        <dbReference type="SMART" id="SM00858"/>
    </source>
</evidence>
<dbReference type="SMART" id="SM00858">
    <property type="entry name" value="SAF"/>
    <property type="match status" value="1"/>
</dbReference>
<dbReference type="InterPro" id="IPR031571">
    <property type="entry name" value="RcpC_dom"/>
</dbReference>
<protein>
    <submittedName>
        <fullName evidence="3">RcpC/CpaB family pilus assembly protein</fullName>
    </submittedName>
</protein>
<dbReference type="CDD" id="cd11614">
    <property type="entry name" value="SAF_CpaB_FlgA_like"/>
    <property type="match status" value="1"/>
</dbReference>
<feature type="region of interest" description="Disordered" evidence="1">
    <location>
        <begin position="171"/>
        <end position="194"/>
    </location>
</feature>